<dbReference type="SUPFAM" id="SSF56574">
    <property type="entry name" value="Serpins"/>
    <property type="match status" value="1"/>
</dbReference>
<dbReference type="InterPro" id="IPR042185">
    <property type="entry name" value="Serpin_sf_2"/>
</dbReference>
<evidence type="ECO:0000259" key="5">
    <source>
        <dbReference type="SMART" id="SM00093"/>
    </source>
</evidence>
<feature type="domain" description="Serpin" evidence="5">
    <location>
        <begin position="148"/>
        <end position="507"/>
    </location>
</feature>
<dbReference type="InterPro" id="IPR000215">
    <property type="entry name" value="Serpin_fam"/>
</dbReference>
<dbReference type="PANTHER" id="PTHR11461:SF211">
    <property type="entry name" value="GH10112P-RELATED"/>
    <property type="match status" value="1"/>
</dbReference>
<dbReference type="Pfam" id="PF00079">
    <property type="entry name" value="Serpin"/>
    <property type="match status" value="1"/>
</dbReference>
<keyword evidence="2" id="KW-0646">Protease inhibitor</keyword>
<dbReference type="CDD" id="cd00172">
    <property type="entry name" value="serpin"/>
    <property type="match status" value="1"/>
</dbReference>
<dbReference type="InterPro" id="IPR023796">
    <property type="entry name" value="Serpin_dom"/>
</dbReference>
<accession>A0ABN8B7L4</accession>
<dbReference type="Gene3D" id="2.30.39.10">
    <property type="entry name" value="Alpha-1-antitrypsin, domain 1"/>
    <property type="match status" value="1"/>
</dbReference>
<dbReference type="EMBL" id="OU963913">
    <property type="protein sequence ID" value="CAH0402315.1"/>
    <property type="molecule type" value="Genomic_DNA"/>
</dbReference>
<name>A0ABN8B7L4_CHISP</name>
<dbReference type="InterPro" id="IPR036186">
    <property type="entry name" value="Serpin_sf"/>
</dbReference>
<proteinExistence type="inferred from homology"/>
<evidence type="ECO:0000256" key="4">
    <source>
        <dbReference type="RuleBase" id="RU000411"/>
    </source>
</evidence>
<gene>
    <name evidence="6" type="ORF">CHILSU_LOCUS5559</name>
</gene>
<dbReference type="PANTHER" id="PTHR11461">
    <property type="entry name" value="SERINE PROTEASE INHIBITOR, SERPIN"/>
    <property type="match status" value="1"/>
</dbReference>
<dbReference type="InterPro" id="IPR042178">
    <property type="entry name" value="Serpin_sf_1"/>
</dbReference>
<dbReference type="Proteomes" id="UP001153292">
    <property type="component" value="Chromosome 20"/>
</dbReference>
<evidence type="ECO:0000313" key="6">
    <source>
        <dbReference type="EMBL" id="CAH0402315.1"/>
    </source>
</evidence>
<protein>
    <recommendedName>
        <fullName evidence="5">Serpin domain-containing protein</fullName>
    </recommendedName>
</protein>
<organism evidence="6 7">
    <name type="scientific">Chilo suppressalis</name>
    <name type="common">Asiatic rice borer moth</name>
    <dbReference type="NCBI Taxonomy" id="168631"/>
    <lineage>
        <taxon>Eukaryota</taxon>
        <taxon>Metazoa</taxon>
        <taxon>Ecdysozoa</taxon>
        <taxon>Arthropoda</taxon>
        <taxon>Hexapoda</taxon>
        <taxon>Insecta</taxon>
        <taxon>Pterygota</taxon>
        <taxon>Neoptera</taxon>
        <taxon>Endopterygota</taxon>
        <taxon>Lepidoptera</taxon>
        <taxon>Glossata</taxon>
        <taxon>Ditrysia</taxon>
        <taxon>Pyraloidea</taxon>
        <taxon>Crambidae</taxon>
        <taxon>Crambinae</taxon>
        <taxon>Chilo</taxon>
    </lineage>
</organism>
<reference evidence="6" key="1">
    <citation type="submission" date="2021-12" db="EMBL/GenBank/DDBJ databases">
        <authorList>
            <person name="King R."/>
        </authorList>
    </citation>
    <scope>NUCLEOTIDE SEQUENCE</scope>
</reference>
<dbReference type="SMART" id="SM00093">
    <property type="entry name" value="SERPIN"/>
    <property type="match status" value="1"/>
</dbReference>
<comment type="similarity">
    <text evidence="1 4">Belongs to the serpin family.</text>
</comment>
<evidence type="ECO:0000256" key="2">
    <source>
        <dbReference type="ARBA" id="ARBA00022690"/>
    </source>
</evidence>
<evidence type="ECO:0000256" key="3">
    <source>
        <dbReference type="ARBA" id="ARBA00022900"/>
    </source>
</evidence>
<dbReference type="Gene3D" id="3.30.497.10">
    <property type="entry name" value="Antithrombin, subunit I, domain 2"/>
    <property type="match status" value="1"/>
</dbReference>
<keyword evidence="3" id="KW-0722">Serine protease inhibitor</keyword>
<sequence length="509" mass="55980">MDLKCILTLSCFSLLKNSQGQEPFNRGVVNPDAIYFNDGGIRYPMNVLPLDNRQASLTNLDANYLQGNRGNVIPAQAQAISQQNSNFANNLNVQNQIQNLIPRPSPNTESPYYGQNYINRFGNGNMAGINRNIKNETFSPVSLALSDFSIRLMKSIPRQQGNLVVSPFSIATLLALLQQGSLGSTQQQITVALQLTPNQAADGFRQLTETLNKRLSSNILNVANSIFIAEGFEINPAYKRIAINDFLSEVNPIKFNRPAVAAQKINNWVASKTNNKILDLITPEAVAADTQLVLVNAVYFKGLWAVKFKPESTMPKEFYLSNGGKKTAAFMRMRRFFRTDFDQTINSQVLVLPFENELYSLVLILPSEGASVASAIASLTKEQLLSYQKYSPKEVAVEIPKFTVKTDTDLVSVLRNLGITDMFGPRAELSGIGVYREFSPQVSSALHSALLSIDEQGGVAAAATSFGVVALSYDDPSVIFRANRPFLAVLWDNTASVPLFMAKIEDPVS</sequence>
<evidence type="ECO:0000313" key="7">
    <source>
        <dbReference type="Proteomes" id="UP001153292"/>
    </source>
</evidence>
<keyword evidence="7" id="KW-1185">Reference proteome</keyword>
<evidence type="ECO:0000256" key="1">
    <source>
        <dbReference type="ARBA" id="ARBA00009500"/>
    </source>
</evidence>